<evidence type="ECO:0000313" key="17">
    <source>
        <dbReference type="Proteomes" id="UP001107558"/>
    </source>
</evidence>
<dbReference type="CDD" id="cd11056">
    <property type="entry name" value="CYP6-like"/>
    <property type="match status" value="1"/>
</dbReference>
<dbReference type="InterPro" id="IPR036396">
    <property type="entry name" value="Cyt_P450_sf"/>
</dbReference>
<keyword evidence="10 15" id="KW-0560">Oxidoreductase</keyword>
<protein>
    <recommendedName>
        <fullName evidence="18">Cytochrome P450</fullName>
    </recommendedName>
</protein>
<sequence length="489" mass="57026">MLLQIIFILFSIYLWFQYKFLYWKKLGFSHVPGKIPVGSGSDVGSKEHLCDFLKREYDKFKNISPAFGVYFMTKPVLVPTDPELIRDIFVRNFETFHERGLSFCEKADPLSQHLFFKNGQEWKDLRGKLTQVFTSGRMKMMFPNVLEKSDNMINYLKSCAEINDALEMKEVFSSFTTEVIADVAFGFLTECIDNPNNEFRRMGNAVFEPTAMEHIKLFFIMSYGRLASFLGIGLNRKATIKFFMGIVQDVLKFREDNQVHRNDFLQLLINMKNSENETMTFNEIAAASFGFFLAGYETSSSTMTFCAYELALNQNIQEKIRLEISQVLLKYNGKVTYEAIMEMKYLDMVFNETLRKYPVIDVQRRKSVKDFKIPNTNLVIPAETIIMIPVYALQNDERFWENPDKFDPERFTQEEIAKRHPFCYIPFSEGPRQCIGMRFGQMQTKIGIVKLLMNFKIQPCEKTTIPMKFVPNAVFQTPIGGMWLKIEKL</sequence>
<organism evidence="16 17">
    <name type="scientific">Polypedilum vanderplanki</name>
    <name type="common">Sleeping chironomid midge</name>
    <dbReference type="NCBI Taxonomy" id="319348"/>
    <lineage>
        <taxon>Eukaryota</taxon>
        <taxon>Metazoa</taxon>
        <taxon>Ecdysozoa</taxon>
        <taxon>Arthropoda</taxon>
        <taxon>Hexapoda</taxon>
        <taxon>Insecta</taxon>
        <taxon>Pterygota</taxon>
        <taxon>Neoptera</taxon>
        <taxon>Endopterygota</taxon>
        <taxon>Diptera</taxon>
        <taxon>Nematocera</taxon>
        <taxon>Chironomoidea</taxon>
        <taxon>Chironomidae</taxon>
        <taxon>Chironominae</taxon>
        <taxon>Polypedilum</taxon>
        <taxon>Polypedilum</taxon>
    </lineage>
</organism>
<comment type="cofactor">
    <cofactor evidence="1 14">
        <name>heme</name>
        <dbReference type="ChEBI" id="CHEBI:30413"/>
    </cofactor>
</comment>
<evidence type="ECO:0000256" key="5">
    <source>
        <dbReference type="ARBA" id="ARBA00010617"/>
    </source>
</evidence>
<dbReference type="InterPro" id="IPR050476">
    <property type="entry name" value="Insect_CytP450_Detox"/>
</dbReference>
<dbReference type="GO" id="GO:0016705">
    <property type="term" value="F:oxidoreductase activity, acting on paired donors, with incorporation or reduction of molecular oxygen"/>
    <property type="evidence" value="ECO:0007669"/>
    <property type="project" value="InterPro"/>
</dbReference>
<dbReference type="Proteomes" id="UP001107558">
    <property type="component" value="Chromosome 4"/>
</dbReference>
<accession>A0A9J6BBV4</accession>
<evidence type="ECO:0000256" key="9">
    <source>
        <dbReference type="ARBA" id="ARBA00022848"/>
    </source>
</evidence>
<dbReference type="PANTHER" id="PTHR24292">
    <property type="entry name" value="CYTOCHROME P450"/>
    <property type="match status" value="1"/>
</dbReference>
<evidence type="ECO:0000256" key="15">
    <source>
        <dbReference type="RuleBase" id="RU000461"/>
    </source>
</evidence>
<evidence type="ECO:0008006" key="18">
    <source>
        <dbReference type="Google" id="ProtNLM"/>
    </source>
</evidence>
<evidence type="ECO:0000256" key="10">
    <source>
        <dbReference type="ARBA" id="ARBA00023002"/>
    </source>
</evidence>
<reference evidence="16" key="1">
    <citation type="submission" date="2021-03" db="EMBL/GenBank/DDBJ databases">
        <title>Chromosome level genome of the anhydrobiotic midge Polypedilum vanderplanki.</title>
        <authorList>
            <person name="Yoshida Y."/>
            <person name="Kikawada T."/>
            <person name="Gusev O."/>
        </authorList>
    </citation>
    <scope>NUCLEOTIDE SEQUENCE</scope>
    <source>
        <strain evidence="16">NIAS01</strain>
        <tissue evidence="16">Whole body or cell culture</tissue>
    </source>
</reference>
<dbReference type="PANTHER" id="PTHR24292:SF54">
    <property type="entry name" value="CYP9F3-RELATED"/>
    <property type="match status" value="1"/>
</dbReference>
<keyword evidence="17" id="KW-1185">Reference proteome</keyword>
<evidence type="ECO:0000256" key="1">
    <source>
        <dbReference type="ARBA" id="ARBA00001971"/>
    </source>
</evidence>
<keyword evidence="7 14" id="KW-0479">Metal-binding</keyword>
<evidence type="ECO:0000256" key="6">
    <source>
        <dbReference type="ARBA" id="ARBA00022617"/>
    </source>
</evidence>
<evidence type="ECO:0000256" key="4">
    <source>
        <dbReference type="ARBA" id="ARBA00004406"/>
    </source>
</evidence>
<keyword evidence="12 15" id="KW-0503">Monooxygenase</keyword>
<evidence type="ECO:0000313" key="16">
    <source>
        <dbReference type="EMBL" id="KAG5667308.1"/>
    </source>
</evidence>
<comment type="similarity">
    <text evidence="5 15">Belongs to the cytochrome P450 family.</text>
</comment>
<dbReference type="Pfam" id="PF00067">
    <property type="entry name" value="p450"/>
    <property type="match status" value="1"/>
</dbReference>
<dbReference type="GO" id="GO:0005789">
    <property type="term" value="C:endoplasmic reticulum membrane"/>
    <property type="evidence" value="ECO:0007669"/>
    <property type="project" value="UniProtKB-SubCell"/>
</dbReference>
<evidence type="ECO:0000256" key="7">
    <source>
        <dbReference type="ARBA" id="ARBA00022723"/>
    </source>
</evidence>
<comment type="caution">
    <text evidence="16">The sequence shown here is derived from an EMBL/GenBank/DDBJ whole genome shotgun (WGS) entry which is preliminary data.</text>
</comment>
<dbReference type="InterPro" id="IPR002401">
    <property type="entry name" value="Cyt_P450_E_grp-I"/>
</dbReference>
<proteinExistence type="inferred from homology"/>
<dbReference type="FunFam" id="1.10.630.10:FF:000042">
    <property type="entry name" value="Cytochrome P450"/>
    <property type="match status" value="1"/>
</dbReference>
<dbReference type="OrthoDB" id="2789670at2759"/>
<evidence type="ECO:0000256" key="3">
    <source>
        <dbReference type="ARBA" id="ARBA00004174"/>
    </source>
</evidence>
<evidence type="ECO:0000256" key="14">
    <source>
        <dbReference type="PIRSR" id="PIRSR602401-1"/>
    </source>
</evidence>
<keyword evidence="11 14" id="KW-0408">Iron</keyword>
<keyword evidence="13" id="KW-0472">Membrane</keyword>
<dbReference type="PROSITE" id="PS00086">
    <property type="entry name" value="CYTOCHROME_P450"/>
    <property type="match status" value="1"/>
</dbReference>
<dbReference type="PRINTS" id="PR00385">
    <property type="entry name" value="P450"/>
</dbReference>
<evidence type="ECO:0000256" key="12">
    <source>
        <dbReference type="ARBA" id="ARBA00023033"/>
    </source>
</evidence>
<dbReference type="GO" id="GO:0004497">
    <property type="term" value="F:monooxygenase activity"/>
    <property type="evidence" value="ECO:0007669"/>
    <property type="project" value="UniProtKB-KW"/>
</dbReference>
<dbReference type="SUPFAM" id="SSF48264">
    <property type="entry name" value="Cytochrome P450"/>
    <property type="match status" value="1"/>
</dbReference>
<comment type="subcellular location">
    <subcellularLocation>
        <location evidence="4">Endoplasmic reticulum membrane</location>
        <topology evidence="4">Peripheral membrane protein</topology>
    </subcellularLocation>
    <subcellularLocation>
        <location evidence="3">Microsome membrane</location>
        <topology evidence="3">Peripheral membrane protein</topology>
    </subcellularLocation>
</comment>
<evidence type="ECO:0000256" key="8">
    <source>
        <dbReference type="ARBA" id="ARBA00022824"/>
    </source>
</evidence>
<dbReference type="InterPro" id="IPR017972">
    <property type="entry name" value="Cyt_P450_CS"/>
</dbReference>
<dbReference type="EMBL" id="JADBJN010000004">
    <property type="protein sequence ID" value="KAG5667308.1"/>
    <property type="molecule type" value="Genomic_DNA"/>
</dbReference>
<evidence type="ECO:0000256" key="11">
    <source>
        <dbReference type="ARBA" id="ARBA00023004"/>
    </source>
</evidence>
<keyword evidence="9" id="KW-0492">Microsome</keyword>
<dbReference type="Gene3D" id="1.10.630.10">
    <property type="entry name" value="Cytochrome P450"/>
    <property type="match status" value="1"/>
</dbReference>
<gene>
    <name evidence="16" type="ORF">PVAND_015294</name>
</gene>
<dbReference type="GO" id="GO:0005506">
    <property type="term" value="F:iron ion binding"/>
    <property type="evidence" value="ECO:0007669"/>
    <property type="project" value="InterPro"/>
</dbReference>
<evidence type="ECO:0000256" key="2">
    <source>
        <dbReference type="ARBA" id="ARBA00003690"/>
    </source>
</evidence>
<dbReference type="PRINTS" id="PR00463">
    <property type="entry name" value="EP450I"/>
</dbReference>
<dbReference type="AlphaFoldDB" id="A0A9J6BBV4"/>
<feature type="binding site" description="axial binding residue" evidence="14">
    <location>
        <position position="434"/>
    </location>
    <ligand>
        <name>heme</name>
        <dbReference type="ChEBI" id="CHEBI:30413"/>
    </ligand>
    <ligandPart>
        <name>Fe</name>
        <dbReference type="ChEBI" id="CHEBI:18248"/>
    </ligandPart>
</feature>
<keyword evidence="6 14" id="KW-0349">Heme</keyword>
<dbReference type="InterPro" id="IPR001128">
    <property type="entry name" value="Cyt_P450"/>
</dbReference>
<dbReference type="GO" id="GO:0020037">
    <property type="term" value="F:heme binding"/>
    <property type="evidence" value="ECO:0007669"/>
    <property type="project" value="InterPro"/>
</dbReference>
<comment type="function">
    <text evidence="2">May be involved in the metabolism of insect hormones and in the breakdown of synthetic insecticides.</text>
</comment>
<name>A0A9J6BBV4_POLVA</name>
<keyword evidence="8" id="KW-0256">Endoplasmic reticulum</keyword>
<evidence type="ECO:0000256" key="13">
    <source>
        <dbReference type="ARBA" id="ARBA00023136"/>
    </source>
</evidence>